<evidence type="ECO:0000313" key="15">
    <source>
        <dbReference type="EMBL" id="SMH31977.1"/>
    </source>
</evidence>
<evidence type="ECO:0000256" key="10">
    <source>
        <dbReference type="ARBA" id="ARBA00022842"/>
    </source>
</evidence>
<evidence type="ECO:0000256" key="7">
    <source>
        <dbReference type="ARBA" id="ARBA00022741"/>
    </source>
</evidence>
<dbReference type="Gene3D" id="3.30.70.141">
    <property type="entry name" value="Nucleoside diphosphate kinase-like domain"/>
    <property type="match status" value="1"/>
</dbReference>
<dbReference type="Proteomes" id="UP000193435">
    <property type="component" value="Unassembled WGS sequence"/>
</dbReference>
<dbReference type="STRING" id="1073423.SAMN04488700_1328"/>
<dbReference type="PANTHER" id="PTHR11349">
    <property type="entry name" value="NUCLEOSIDE DIPHOSPHATE KINASE"/>
    <property type="match status" value="1"/>
</dbReference>
<dbReference type="GO" id="GO:0006228">
    <property type="term" value="P:UTP biosynthetic process"/>
    <property type="evidence" value="ECO:0007669"/>
    <property type="project" value="InterPro"/>
</dbReference>
<dbReference type="GO" id="GO:0046872">
    <property type="term" value="F:metal ion binding"/>
    <property type="evidence" value="ECO:0007669"/>
    <property type="project" value="UniProtKB-KW"/>
</dbReference>
<feature type="binding site" evidence="12">
    <location>
        <position position="113"/>
    </location>
    <ligand>
        <name>ATP</name>
        <dbReference type="ChEBI" id="CHEBI:30616"/>
    </ligand>
</feature>
<dbReference type="CDD" id="cd04413">
    <property type="entry name" value="NDPk_I"/>
    <property type="match status" value="1"/>
</dbReference>
<organism evidence="15 16">
    <name type="scientific">Carnobacterium iners</name>
    <dbReference type="NCBI Taxonomy" id="1073423"/>
    <lineage>
        <taxon>Bacteria</taxon>
        <taxon>Bacillati</taxon>
        <taxon>Bacillota</taxon>
        <taxon>Bacilli</taxon>
        <taxon>Lactobacillales</taxon>
        <taxon>Carnobacteriaceae</taxon>
        <taxon>Carnobacterium</taxon>
    </lineage>
</organism>
<evidence type="ECO:0000256" key="13">
    <source>
        <dbReference type="RuleBase" id="RU004011"/>
    </source>
</evidence>
<keyword evidence="10" id="KW-0460">Magnesium</keyword>
<accession>A0A1X7N3P2</accession>
<feature type="binding site" evidence="12">
    <location>
        <position position="58"/>
    </location>
    <ligand>
        <name>ATP</name>
        <dbReference type="ChEBI" id="CHEBI:30616"/>
    </ligand>
</feature>
<dbReference type="GO" id="GO:0004550">
    <property type="term" value="F:nucleoside diphosphate kinase activity"/>
    <property type="evidence" value="ECO:0007669"/>
    <property type="project" value="UniProtKB-EC"/>
</dbReference>
<comment type="cofactor">
    <cofactor evidence="1">
        <name>Mg(2+)</name>
        <dbReference type="ChEBI" id="CHEBI:18420"/>
    </cofactor>
</comment>
<dbReference type="InterPro" id="IPR034907">
    <property type="entry name" value="NDK-like_dom"/>
</dbReference>
<evidence type="ECO:0000256" key="12">
    <source>
        <dbReference type="PROSITE-ProRule" id="PRU00706"/>
    </source>
</evidence>
<dbReference type="Pfam" id="PF00334">
    <property type="entry name" value="NDK"/>
    <property type="match status" value="1"/>
</dbReference>
<dbReference type="GO" id="GO:0006183">
    <property type="term" value="P:GTP biosynthetic process"/>
    <property type="evidence" value="ECO:0007669"/>
    <property type="project" value="InterPro"/>
</dbReference>
<feature type="binding site" evidence="12">
    <location>
        <position position="10"/>
    </location>
    <ligand>
        <name>ATP</name>
        <dbReference type="ChEBI" id="CHEBI:30616"/>
    </ligand>
</feature>
<dbReference type="SUPFAM" id="SSF54919">
    <property type="entry name" value="Nucleoside diphosphate kinase, NDK"/>
    <property type="match status" value="1"/>
</dbReference>
<evidence type="ECO:0000256" key="8">
    <source>
        <dbReference type="ARBA" id="ARBA00022777"/>
    </source>
</evidence>
<dbReference type="EMBL" id="FXBJ01000002">
    <property type="protein sequence ID" value="SMH31977.1"/>
    <property type="molecule type" value="Genomic_DNA"/>
</dbReference>
<keyword evidence="7" id="KW-0547">Nucleotide-binding</keyword>
<keyword evidence="16" id="KW-1185">Reference proteome</keyword>
<reference evidence="15 16" key="1">
    <citation type="submission" date="2017-04" db="EMBL/GenBank/DDBJ databases">
        <authorList>
            <person name="Afonso C.L."/>
            <person name="Miller P.J."/>
            <person name="Scott M.A."/>
            <person name="Spackman E."/>
            <person name="Goraichik I."/>
            <person name="Dimitrov K.M."/>
            <person name="Suarez D.L."/>
            <person name="Swayne D.E."/>
        </authorList>
    </citation>
    <scope>NUCLEOTIDE SEQUENCE [LARGE SCALE GENOMIC DNA]</scope>
    <source>
        <strain evidence="15 16">LMG26642</strain>
    </source>
</reference>
<dbReference type="InterPro" id="IPR036850">
    <property type="entry name" value="NDK-like_dom_sf"/>
</dbReference>
<dbReference type="FunFam" id="3.30.70.141:FF:000003">
    <property type="entry name" value="Nucleoside diphosphate kinase"/>
    <property type="match status" value="1"/>
</dbReference>
<feature type="active site" description="Pros-phosphohistidine intermediate" evidence="12">
    <location>
        <position position="116"/>
    </location>
</feature>
<dbReference type="EC" id="2.7.4.6" evidence="3"/>
<dbReference type="PROSITE" id="PS51374">
    <property type="entry name" value="NDPK_LIKE"/>
    <property type="match status" value="1"/>
</dbReference>
<dbReference type="NCBIfam" id="NF001908">
    <property type="entry name" value="PRK00668.1"/>
    <property type="match status" value="1"/>
</dbReference>
<protein>
    <recommendedName>
        <fullName evidence="4">Nucleoside diphosphate kinase</fullName>
        <ecNumber evidence="3">2.7.4.6</ecNumber>
    </recommendedName>
</protein>
<keyword evidence="5" id="KW-0808">Transferase</keyword>
<dbReference type="PRINTS" id="PR01243">
    <property type="entry name" value="NUCDPKINASE"/>
</dbReference>
<keyword evidence="11" id="KW-0546">Nucleotide metabolism</keyword>
<feature type="binding site" evidence="12">
    <location>
        <position position="86"/>
    </location>
    <ligand>
        <name>ATP</name>
        <dbReference type="ChEBI" id="CHEBI:30616"/>
    </ligand>
</feature>
<evidence type="ECO:0000256" key="6">
    <source>
        <dbReference type="ARBA" id="ARBA00022723"/>
    </source>
</evidence>
<name>A0A1X7N3P2_9LACT</name>
<evidence type="ECO:0000256" key="2">
    <source>
        <dbReference type="ARBA" id="ARBA00008142"/>
    </source>
</evidence>
<evidence type="ECO:0000313" key="16">
    <source>
        <dbReference type="Proteomes" id="UP000193435"/>
    </source>
</evidence>
<dbReference type="SMART" id="SM00562">
    <property type="entry name" value="NDK"/>
    <property type="match status" value="1"/>
</dbReference>
<dbReference type="GO" id="GO:0005524">
    <property type="term" value="F:ATP binding"/>
    <property type="evidence" value="ECO:0007669"/>
    <property type="project" value="UniProtKB-KW"/>
</dbReference>
<keyword evidence="6" id="KW-0479">Metal-binding</keyword>
<dbReference type="InterPro" id="IPR001564">
    <property type="entry name" value="Nucleoside_diP_kinase"/>
</dbReference>
<evidence type="ECO:0000256" key="3">
    <source>
        <dbReference type="ARBA" id="ARBA00012966"/>
    </source>
</evidence>
<keyword evidence="9" id="KW-0067">ATP-binding</keyword>
<feature type="domain" description="Nucleoside diphosphate kinase-like" evidence="14">
    <location>
        <begin position="2"/>
        <end position="133"/>
    </location>
</feature>
<dbReference type="GO" id="GO:0006241">
    <property type="term" value="P:CTP biosynthetic process"/>
    <property type="evidence" value="ECO:0007669"/>
    <property type="project" value="InterPro"/>
</dbReference>
<dbReference type="AlphaFoldDB" id="A0A1X7N3P2"/>
<feature type="binding site" evidence="12">
    <location>
        <position position="92"/>
    </location>
    <ligand>
        <name>ATP</name>
        <dbReference type="ChEBI" id="CHEBI:30616"/>
    </ligand>
</feature>
<keyword evidence="8 15" id="KW-0418">Kinase</keyword>
<evidence type="ECO:0000256" key="11">
    <source>
        <dbReference type="ARBA" id="ARBA00023080"/>
    </source>
</evidence>
<evidence type="ECO:0000256" key="1">
    <source>
        <dbReference type="ARBA" id="ARBA00001946"/>
    </source>
</evidence>
<sequence length="133" mass="14831">MNEKTLILLKPDAVERNLIGKILSEYERNGLTINDMKYMTASKEITETHYAEHKGKPFFNRLVCYLTRSPIVAVVVAGDNAVSRVRALNGTTNPADSGDNTIRALYGISLSENTVHSSDSVESAKRERAIWFN</sequence>
<proteinExistence type="inferred from homology"/>
<feature type="binding site" evidence="12">
    <location>
        <position position="103"/>
    </location>
    <ligand>
        <name>ATP</name>
        <dbReference type="ChEBI" id="CHEBI:30616"/>
    </ligand>
</feature>
<evidence type="ECO:0000259" key="14">
    <source>
        <dbReference type="SMART" id="SM00562"/>
    </source>
</evidence>
<evidence type="ECO:0000256" key="4">
    <source>
        <dbReference type="ARBA" id="ARBA00017632"/>
    </source>
</evidence>
<evidence type="ECO:0000256" key="5">
    <source>
        <dbReference type="ARBA" id="ARBA00022679"/>
    </source>
</evidence>
<gene>
    <name evidence="15" type="ORF">SAMN04488700_1328</name>
</gene>
<dbReference type="OrthoDB" id="9801161at2"/>
<comment type="similarity">
    <text evidence="2 12 13">Belongs to the NDK family.</text>
</comment>
<dbReference type="RefSeq" id="WP_085559501.1">
    <property type="nucleotide sequence ID" value="NZ_FOAH01000007.1"/>
</dbReference>
<evidence type="ECO:0000256" key="9">
    <source>
        <dbReference type="ARBA" id="ARBA00022840"/>
    </source>
</evidence>